<name>A0ABX1U3L5_9PROT</name>
<organism evidence="1 2">
    <name type="scientific">Candidatus Accumulibacter phosphatis</name>
    <dbReference type="NCBI Taxonomy" id="327160"/>
    <lineage>
        <taxon>Bacteria</taxon>
        <taxon>Pseudomonadati</taxon>
        <taxon>Pseudomonadota</taxon>
        <taxon>Betaproteobacteria</taxon>
        <taxon>Candidatus Accumulibacter</taxon>
    </lineage>
</organism>
<gene>
    <name evidence="1" type="ORF">E4Q23_22625</name>
</gene>
<accession>A0ABX1U3L5</accession>
<evidence type="ECO:0000313" key="1">
    <source>
        <dbReference type="EMBL" id="NMQ30305.1"/>
    </source>
</evidence>
<keyword evidence="2" id="KW-1185">Reference proteome</keyword>
<dbReference type="RefSeq" id="WP_169068700.1">
    <property type="nucleotide sequence ID" value="NZ_SPMY01000122.1"/>
</dbReference>
<protein>
    <submittedName>
        <fullName evidence="1">Uncharacterized protein</fullName>
    </submittedName>
</protein>
<comment type="caution">
    <text evidence="1">The sequence shown here is derived from an EMBL/GenBank/DDBJ whole genome shotgun (WGS) entry which is preliminary data.</text>
</comment>
<evidence type="ECO:0000313" key="2">
    <source>
        <dbReference type="Proteomes" id="UP000749010"/>
    </source>
</evidence>
<proteinExistence type="predicted"/>
<dbReference type="EMBL" id="SPMY01000122">
    <property type="protein sequence ID" value="NMQ30305.1"/>
    <property type="molecule type" value="Genomic_DNA"/>
</dbReference>
<sequence length="248" mass="28548">MKKAQPKKKAVRRPKAFKPIPVDAFENQQLSLFQDFLANTDNERATLSNAVDLWDSIPRYALSRKNQDEVRLPGGYLPIRKVAFHYRGIPLTAVVRPARIEVRDEAGNPTEETIEYYPSAREELIEHALRRLAAAPPAGFYDQPDRRSGLIFTLHRLRQELASQGHAMTYRDLAEGMDVLSLGAIDLETSDPADPLGVRHFARSTYFPKLIGVKRDDLEKNPEAKWYVEFHPFVTESIDKVYRIRYRR</sequence>
<reference evidence="1 2" key="1">
    <citation type="submission" date="2019-03" db="EMBL/GenBank/DDBJ databases">
        <title>Metabolic reconstructions from genomes of highly enriched 'Candidatus Accumulibacter' and 'Candidatus Competibacter' bioreactor populations.</title>
        <authorList>
            <person name="Annavajhala M.K."/>
            <person name="Welles L."/>
            <person name="Abbas B."/>
            <person name="Sorokin D."/>
            <person name="Park H."/>
            <person name="Van Loosdrecht M."/>
            <person name="Chandran K."/>
        </authorList>
    </citation>
    <scope>NUCLEOTIDE SEQUENCE [LARGE SCALE GENOMIC DNA]</scope>
    <source>
        <strain evidence="1 2">SBR_S</strain>
    </source>
</reference>
<dbReference type="Proteomes" id="UP000749010">
    <property type="component" value="Unassembled WGS sequence"/>
</dbReference>